<protein>
    <submittedName>
        <fullName evidence="1">Uncharacterized protein</fullName>
    </submittedName>
</protein>
<organism evidence="1 2">
    <name type="scientific">Candidatus Thiomargarita nelsonii</name>
    <dbReference type="NCBI Taxonomy" id="1003181"/>
    <lineage>
        <taxon>Bacteria</taxon>
        <taxon>Pseudomonadati</taxon>
        <taxon>Pseudomonadota</taxon>
        <taxon>Gammaproteobacteria</taxon>
        <taxon>Thiotrichales</taxon>
        <taxon>Thiotrichaceae</taxon>
        <taxon>Thiomargarita</taxon>
    </lineage>
</organism>
<name>A0A176RWD1_9GAMM</name>
<dbReference type="EMBL" id="LUTY01002562">
    <property type="protein sequence ID" value="OAD20071.1"/>
    <property type="molecule type" value="Genomic_DNA"/>
</dbReference>
<dbReference type="Proteomes" id="UP000076962">
    <property type="component" value="Unassembled WGS sequence"/>
</dbReference>
<gene>
    <name evidence="1" type="ORF">THIOM_004252</name>
</gene>
<evidence type="ECO:0000313" key="2">
    <source>
        <dbReference type="Proteomes" id="UP000076962"/>
    </source>
</evidence>
<sequence length="87" mass="10247">MRRFLACKIFDNTWAKPIPIKQEHIRLKHINRHHPPNTRSRKSSTTSLQCVEVRLSKDRSPCNFQQTVCCPKNNNLIWLFISGIIHP</sequence>
<comment type="caution">
    <text evidence="1">The sequence shown here is derived from an EMBL/GenBank/DDBJ whole genome shotgun (WGS) entry which is preliminary data.</text>
</comment>
<dbReference type="AlphaFoldDB" id="A0A176RWD1"/>
<keyword evidence="2" id="KW-1185">Reference proteome</keyword>
<accession>A0A176RWD1</accession>
<reference evidence="1 2" key="1">
    <citation type="submission" date="2016-05" db="EMBL/GenBank/DDBJ databases">
        <title>Single-cell genome of chain-forming Candidatus Thiomargarita nelsonii and comparison to other large sulfur-oxidizing bacteria.</title>
        <authorList>
            <person name="Winkel M."/>
            <person name="Salman V."/>
            <person name="Woyke T."/>
            <person name="Schulz-Vogt H."/>
            <person name="Richter M."/>
            <person name="Flood B."/>
            <person name="Bailey J."/>
            <person name="Amann R."/>
            <person name="Mussmann M."/>
        </authorList>
    </citation>
    <scope>NUCLEOTIDE SEQUENCE [LARGE SCALE GENOMIC DNA]</scope>
    <source>
        <strain evidence="1 2">THI036</strain>
    </source>
</reference>
<proteinExistence type="predicted"/>
<evidence type="ECO:0000313" key="1">
    <source>
        <dbReference type="EMBL" id="OAD20071.1"/>
    </source>
</evidence>